<feature type="domain" description="L,D-TPase catalytic" evidence="12">
    <location>
        <begin position="95"/>
        <end position="230"/>
    </location>
</feature>
<evidence type="ECO:0000256" key="4">
    <source>
        <dbReference type="ARBA" id="ARBA00022679"/>
    </source>
</evidence>
<dbReference type="GO" id="GO:0018104">
    <property type="term" value="P:peptidoglycan-protein cross-linking"/>
    <property type="evidence" value="ECO:0007669"/>
    <property type="project" value="TreeGrafter"/>
</dbReference>
<dbReference type="CDD" id="cd16913">
    <property type="entry name" value="YkuD_like"/>
    <property type="match status" value="1"/>
</dbReference>
<evidence type="ECO:0000256" key="1">
    <source>
        <dbReference type="ARBA" id="ARBA00004752"/>
    </source>
</evidence>
<dbReference type="EMBL" id="CP007268">
    <property type="protein sequence ID" value="AHK78919.1"/>
    <property type="molecule type" value="Genomic_DNA"/>
</dbReference>
<keyword evidence="5" id="KW-0378">Hydrolase</keyword>
<evidence type="ECO:0000256" key="7">
    <source>
        <dbReference type="ARBA" id="ARBA00022984"/>
    </source>
</evidence>
<dbReference type="PROSITE" id="PS52029">
    <property type="entry name" value="LD_TPASE"/>
    <property type="match status" value="1"/>
</dbReference>
<dbReference type="PANTHER" id="PTHR30582">
    <property type="entry name" value="L,D-TRANSPEPTIDASE"/>
    <property type="match status" value="1"/>
</dbReference>
<keyword evidence="11" id="KW-0732">Signal</keyword>
<dbReference type="CDD" id="cd00118">
    <property type="entry name" value="LysM"/>
    <property type="match status" value="1"/>
</dbReference>
<comment type="pathway">
    <text evidence="1 9">Cell wall biogenesis; peptidoglycan biosynthesis.</text>
</comment>
<dbReference type="PATRIC" id="fig|1354791.3.peg.1836"/>
<evidence type="ECO:0000313" key="14">
    <source>
        <dbReference type="Proteomes" id="UP000019442"/>
    </source>
</evidence>
<reference evidence="13 14" key="1">
    <citation type="journal article" date="2014" name="J Genomics">
        <title>Draft Genome Sequence of the Extremely Halophilic Phototrophic Purple Sulfur Bacterium Halorhodospira halochloris.</title>
        <authorList>
            <person name="Singh K.S."/>
            <person name="Kirksey J."/>
            <person name="Hoff W.D."/>
            <person name="Deole R."/>
        </authorList>
    </citation>
    <scope>NUCLEOTIDE SEQUENCE [LARGE SCALE GENOMIC DNA]</scope>
    <source>
        <strain evidence="13 14">A</strain>
    </source>
</reference>
<proteinExistence type="inferred from homology"/>
<dbReference type="GO" id="GO:0071555">
    <property type="term" value="P:cell wall organization"/>
    <property type="evidence" value="ECO:0007669"/>
    <property type="project" value="UniProtKB-UniRule"/>
</dbReference>
<dbReference type="Gene3D" id="2.40.440.10">
    <property type="entry name" value="L,D-transpeptidase catalytic domain-like"/>
    <property type="match status" value="1"/>
</dbReference>
<feature type="chain" id="PRO_5004910539" description="L,D-TPase catalytic domain-containing protein" evidence="11">
    <location>
        <begin position="22"/>
        <end position="325"/>
    </location>
</feature>
<dbReference type="GO" id="GO:0008360">
    <property type="term" value="P:regulation of cell shape"/>
    <property type="evidence" value="ECO:0007669"/>
    <property type="project" value="UniProtKB-UniRule"/>
</dbReference>
<feature type="active site" description="Nucleophile" evidence="9">
    <location>
        <position position="206"/>
    </location>
</feature>
<keyword evidence="8 9" id="KW-0961">Cell wall biogenesis/degradation</keyword>
<evidence type="ECO:0000256" key="8">
    <source>
        <dbReference type="ARBA" id="ARBA00023316"/>
    </source>
</evidence>
<dbReference type="GO" id="GO:0005576">
    <property type="term" value="C:extracellular region"/>
    <property type="evidence" value="ECO:0007669"/>
    <property type="project" value="TreeGrafter"/>
</dbReference>
<evidence type="ECO:0000256" key="3">
    <source>
        <dbReference type="ARBA" id="ARBA00022676"/>
    </source>
</evidence>
<dbReference type="OrthoDB" id="9787225at2"/>
<evidence type="ECO:0000256" key="5">
    <source>
        <dbReference type="ARBA" id="ARBA00022801"/>
    </source>
</evidence>
<dbReference type="UniPathway" id="UPA00219"/>
<dbReference type="Pfam" id="PF03734">
    <property type="entry name" value="YkuD"/>
    <property type="match status" value="1"/>
</dbReference>
<dbReference type="InterPro" id="IPR005490">
    <property type="entry name" value="LD_TPept_cat_dom"/>
</dbReference>
<evidence type="ECO:0000256" key="6">
    <source>
        <dbReference type="ARBA" id="ARBA00022960"/>
    </source>
</evidence>
<evidence type="ECO:0000256" key="10">
    <source>
        <dbReference type="SAM" id="MobiDB-lite"/>
    </source>
</evidence>
<sequence length="325" mass="36169">MRYRSFCLTLGLCLLTLPLHAFERSWPLEEGVDVVGELSHAEAAYEDTLIDVARRHQVGFEAIQRANPELNTWIPGEGARILLPHKSVLPDARRQGIVVNLPEMRLYYFPQGESRVVSYPVSIGRMDWGTPVGTLDVIEKRENPTWTPPDSVRKAYAERGEELPRVVPPGPDNPMGAYAIRLSRPSYLIHGTNWSTGIGMRSTHGCIRMDNDDIGELYSRVSLGTSVNIVNQPIKVGWREGLLYLEAHPPMEELEDQAQGMDEAVKRVMEAVGERDARVDWQRVRAALNEVTGVPQVVGWEADQPLKTSTSATNTARADAPAADP</sequence>
<dbReference type="InterPro" id="IPR038063">
    <property type="entry name" value="Transpep_catalytic_dom"/>
</dbReference>
<protein>
    <recommendedName>
        <fullName evidence="12">L,D-TPase catalytic domain-containing protein</fullName>
    </recommendedName>
</protein>
<dbReference type="KEGG" id="hhc:M911_06890"/>
<evidence type="ECO:0000259" key="12">
    <source>
        <dbReference type="PROSITE" id="PS52029"/>
    </source>
</evidence>
<feature type="active site" description="Proton donor/acceptor" evidence="9">
    <location>
        <position position="190"/>
    </location>
</feature>
<dbReference type="SUPFAM" id="SSF141523">
    <property type="entry name" value="L,D-transpeptidase catalytic domain-like"/>
    <property type="match status" value="1"/>
</dbReference>
<evidence type="ECO:0000313" key="13">
    <source>
        <dbReference type="EMBL" id="AHK78919.1"/>
    </source>
</evidence>
<dbReference type="Proteomes" id="UP000019442">
    <property type="component" value="Chromosome"/>
</dbReference>
<evidence type="ECO:0000256" key="2">
    <source>
        <dbReference type="ARBA" id="ARBA00005992"/>
    </source>
</evidence>
<comment type="similarity">
    <text evidence="2">Belongs to the YkuD family.</text>
</comment>
<dbReference type="RefSeq" id="WP_025281335.1">
    <property type="nucleotide sequence ID" value="NZ_CP007268.1"/>
</dbReference>
<evidence type="ECO:0000256" key="11">
    <source>
        <dbReference type="SAM" id="SignalP"/>
    </source>
</evidence>
<feature type="signal peptide" evidence="11">
    <location>
        <begin position="1"/>
        <end position="21"/>
    </location>
</feature>
<dbReference type="PANTHER" id="PTHR30582:SF24">
    <property type="entry name" value="L,D-TRANSPEPTIDASE ERFK_SRFK-RELATED"/>
    <property type="match status" value="1"/>
</dbReference>
<dbReference type="HOGENOM" id="CLU_046834_1_0_6"/>
<feature type="region of interest" description="Disordered" evidence="10">
    <location>
        <begin position="302"/>
        <end position="325"/>
    </location>
</feature>
<keyword evidence="3" id="KW-0328">Glycosyltransferase</keyword>
<feature type="compositionally biased region" description="Low complexity" evidence="10">
    <location>
        <begin position="312"/>
        <end position="325"/>
    </location>
</feature>
<keyword evidence="6 9" id="KW-0133">Cell shape</keyword>
<accession>W8KGJ1</accession>
<reference evidence="14" key="2">
    <citation type="submission" date="2014-02" db="EMBL/GenBank/DDBJ databases">
        <title>Draft Genome Sequence of extremely halophilic bacteria Halorhodospira halochloris.</title>
        <authorList>
            <person name="Singh K.S."/>
        </authorList>
    </citation>
    <scope>NUCLEOTIDE SEQUENCE [LARGE SCALE GENOMIC DNA]</scope>
    <source>
        <strain evidence="14">A</strain>
    </source>
</reference>
<dbReference type="InterPro" id="IPR018392">
    <property type="entry name" value="LysM"/>
</dbReference>
<keyword evidence="14" id="KW-1185">Reference proteome</keyword>
<keyword evidence="7 9" id="KW-0573">Peptidoglycan synthesis</keyword>
<gene>
    <name evidence="13" type="ORF">M911_06890</name>
</gene>
<name>W8KGJ1_9GAMM</name>
<evidence type="ECO:0000256" key="9">
    <source>
        <dbReference type="PROSITE-ProRule" id="PRU01373"/>
    </source>
</evidence>
<dbReference type="AlphaFoldDB" id="W8KGJ1"/>
<organism evidence="13 14">
    <name type="scientific">Ectothiorhodospira haloalkaliphila</name>
    <dbReference type="NCBI Taxonomy" id="421628"/>
    <lineage>
        <taxon>Bacteria</taxon>
        <taxon>Pseudomonadati</taxon>
        <taxon>Pseudomonadota</taxon>
        <taxon>Gammaproteobacteria</taxon>
        <taxon>Chromatiales</taxon>
        <taxon>Ectothiorhodospiraceae</taxon>
        <taxon>Ectothiorhodospira</taxon>
    </lineage>
</organism>
<dbReference type="GO" id="GO:0016757">
    <property type="term" value="F:glycosyltransferase activity"/>
    <property type="evidence" value="ECO:0007669"/>
    <property type="project" value="UniProtKB-KW"/>
</dbReference>
<dbReference type="GO" id="GO:0071972">
    <property type="term" value="F:peptidoglycan L,D-transpeptidase activity"/>
    <property type="evidence" value="ECO:0007669"/>
    <property type="project" value="TreeGrafter"/>
</dbReference>
<keyword evidence="4" id="KW-0808">Transferase</keyword>
<dbReference type="InterPro" id="IPR050979">
    <property type="entry name" value="LD-transpeptidase"/>
</dbReference>